<dbReference type="EMBL" id="JAULRT010000060">
    <property type="protein sequence ID" value="MDO3383358.1"/>
    <property type="molecule type" value="Genomic_DNA"/>
</dbReference>
<reference evidence="1" key="1">
    <citation type="submission" date="2023-07" db="EMBL/GenBank/DDBJ databases">
        <title>Gilvimarinus algae sp. nov., isolated from the surface of Kelp.</title>
        <authorList>
            <person name="Sun Y.Y."/>
            <person name="Gong Y."/>
            <person name="Du Z.J."/>
        </authorList>
    </citation>
    <scope>NUCLEOTIDE SEQUENCE</scope>
    <source>
        <strain evidence="1">SDUM040014</strain>
    </source>
</reference>
<keyword evidence="2" id="KW-1185">Reference proteome</keyword>
<dbReference type="InterPro" id="IPR035242">
    <property type="entry name" value="DUF5329"/>
</dbReference>
<comment type="caution">
    <text evidence="1">The sequence shown here is derived from an EMBL/GenBank/DDBJ whole genome shotgun (WGS) entry which is preliminary data.</text>
</comment>
<proteinExistence type="predicted"/>
<evidence type="ECO:0000313" key="2">
    <source>
        <dbReference type="Proteomes" id="UP001168380"/>
    </source>
</evidence>
<evidence type="ECO:0000313" key="1">
    <source>
        <dbReference type="EMBL" id="MDO3383358.1"/>
    </source>
</evidence>
<dbReference type="RefSeq" id="WP_302714127.1">
    <property type="nucleotide sequence ID" value="NZ_JAULRT010000060.1"/>
</dbReference>
<accession>A0ABT8TH27</accession>
<name>A0ABT8TH27_9GAMM</name>
<dbReference type="Pfam" id="PF17263">
    <property type="entry name" value="DUF5329"/>
    <property type="match status" value="1"/>
</dbReference>
<protein>
    <submittedName>
        <fullName evidence="1">DUF5329 domain-containing protein</fullName>
    </submittedName>
</protein>
<organism evidence="1 2">
    <name type="scientific">Gilvimarinus algae</name>
    <dbReference type="NCBI Taxonomy" id="3058037"/>
    <lineage>
        <taxon>Bacteria</taxon>
        <taxon>Pseudomonadati</taxon>
        <taxon>Pseudomonadota</taxon>
        <taxon>Gammaproteobacteria</taxon>
        <taxon>Cellvibrionales</taxon>
        <taxon>Cellvibrionaceae</taxon>
        <taxon>Gilvimarinus</taxon>
    </lineage>
</organism>
<sequence>MWQKTAKWFWVVWLLVVAERSLAESEAQREITGLIQHVAQSGVVFIRNGSEHTAEEAADHLAMKYRRASRYASTAEEFIDNLASKSSITGRPYQVRLADGTQMRAGQWLHTALQSLRLQRAAMTDAKP</sequence>
<dbReference type="Proteomes" id="UP001168380">
    <property type="component" value="Unassembled WGS sequence"/>
</dbReference>
<gene>
    <name evidence="1" type="ORF">QWI16_14340</name>
</gene>